<dbReference type="RefSeq" id="WP_045468623.1">
    <property type="nucleotide sequence ID" value="NZ_BBLT01000012.1"/>
</dbReference>
<dbReference type="Pfam" id="PF02597">
    <property type="entry name" value="ThiS"/>
    <property type="match status" value="1"/>
</dbReference>
<name>A0A098LK46_9BACT</name>
<dbReference type="eggNOG" id="COG2104">
    <property type="taxonomic scope" value="Bacteria"/>
</dbReference>
<dbReference type="CDD" id="cd00565">
    <property type="entry name" value="Ubl_ThiS"/>
    <property type="match status" value="1"/>
</dbReference>
<dbReference type="InterPro" id="IPR010035">
    <property type="entry name" value="Thi_S"/>
</dbReference>
<dbReference type="InterPro" id="IPR012675">
    <property type="entry name" value="Beta-grasp_dom_sf"/>
</dbReference>
<reference evidence="1 2" key="1">
    <citation type="submission" date="2014-09" db="EMBL/GenBank/DDBJ databases">
        <title>Sporocytophaga myxococcoides PG-01 genome sequencing.</title>
        <authorList>
            <person name="Liu L."/>
            <person name="Gao P.J."/>
            <person name="Chen G.J."/>
            <person name="Wang L.S."/>
        </authorList>
    </citation>
    <scope>NUCLEOTIDE SEQUENCE [LARGE SCALE GENOMIC DNA]</scope>
    <source>
        <strain evidence="1 2">PG-01</strain>
    </source>
</reference>
<dbReference type="AlphaFoldDB" id="A0A098LK46"/>
<dbReference type="EMBL" id="BBLT01000012">
    <property type="protein sequence ID" value="GAL87356.1"/>
    <property type="molecule type" value="Genomic_DNA"/>
</dbReference>
<dbReference type="NCBIfam" id="TIGR01683">
    <property type="entry name" value="thiS"/>
    <property type="match status" value="1"/>
</dbReference>
<organism evidence="1 2">
    <name type="scientific">Sporocytophaga myxococcoides</name>
    <dbReference type="NCBI Taxonomy" id="153721"/>
    <lineage>
        <taxon>Bacteria</taxon>
        <taxon>Pseudomonadati</taxon>
        <taxon>Bacteroidota</taxon>
        <taxon>Cytophagia</taxon>
        <taxon>Cytophagales</taxon>
        <taxon>Cytophagaceae</taxon>
        <taxon>Sporocytophaga</taxon>
    </lineage>
</organism>
<keyword evidence="2" id="KW-1185">Reference proteome</keyword>
<dbReference type="Proteomes" id="UP000030185">
    <property type="component" value="Unassembled WGS sequence"/>
</dbReference>
<accession>A0A098LK46</accession>
<evidence type="ECO:0000313" key="1">
    <source>
        <dbReference type="EMBL" id="GAL87356.1"/>
    </source>
</evidence>
<dbReference type="InterPro" id="IPR016155">
    <property type="entry name" value="Mopterin_synth/thiamin_S_b"/>
</dbReference>
<dbReference type="PANTHER" id="PTHR34472:SF1">
    <property type="entry name" value="SULFUR CARRIER PROTEIN THIS"/>
    <property type="match status" value="1"/>
</dbReference>
<sequence length="66" mass="7336">MEVIVNNERTPITSNKLSALLDQLNIKESKGVAVAINDRVLPKKHWPTQTLKDQDKVTIIRATQGG</sequence>
<dbReference type="Gene3D" id="3.10.20.30">
    <property type="match status" value="1"/>
</dbReference>
<dbReference type="OrthoDB" id="1525151at2"/>
<evidence type="ECO:0000313" key="2">
    <source>
        <dbReference type="Proteomes" id="UP000030185"/>
    </source>
</evidence>
<proteinExistence type="predicted"/>
<protein>
    <submittedName>
        <fullName evidence="1">Thiamine biosynthesis protein ThiS</fullName>
    </submittedName>
</protein>
<dbReference type="InterPro" id="IPR003749">
    <property type="entry name" value="ThiS/MoaD-like"/>
</dbReference>
<dbReference type="SUPFAM" id="SSF54285">
    <property type="entry name" value="MoaD/ThiS"/>
    <property type="match status" value="1"/>
</dbReference>
<dbReference type="PANTHER" id="PTHR34472">
    <property type="entry name" value="SULFUR CARRIER PROTEIN THIS"/>
    <property type="match status" value="1"/>
</dbReference>
<comment type="caution">
    <text evidence="1">The sequence shown here is derived from an EMBL/GenBank/DDBJ whole genome shotgun (WGS) entry which is preliminary data.</text>
</comment>
<gene>
    <name evidence="1" type="ORF">MYP_4586</name>
</gene>
<dbReference type="STRING" id="153721.MYP_4586"/>